<accession>A0A6J7IHN8</accession>
<feature type="compositionally biased region" description="Polar residues" evidence="1">
    <location>
        <begin position="51"/>
        <end position="60"/>
    </location>
</feature>
<evidence type="ECO:0000313" key="2">
    <source>
        <dbReference type="EMBL" id="CAB4929854.1"/>
    </source>
</evidence>
<proteinExistence type="predicted"/>
<protein>
    <submittedName>
        <fullName evidence="2">Unannotated protein</fullName>
    </submittedName>
</protein>
<name>A0A6J7IHN8_9ZZZZ</name>
<sequence length="60" mass="6321">MVGNRCGGAVSRCASLDQSVAMPLVAQWNAAHFTSTPQESEPCASTHRTCKNTPRGTVDS</sequence>
<organism evidence="2">
    <name type="scientific">freshwater metagenome</name>
    <dbReference type="NCBI Taxonomy" id="449393"/>
    <lineage>
        <taxon>unclassified sequences</taxon>
        <taxon>metagenomes</taxon>
        <taxon>ecological metagenomes</taxon>
    </lineage>
</organism>
<feature type="region of interest" description="Disordered" evidence="1">
    <location>
        <begin position="35"/>
        <end position="60"/>
    </location>
</feature>
<dbReference type="EMBL" id="CAFBLX010000458">
    <property type="protein sequence ID" value="CAB4929854.1"/>
    <property type="molecule type" value="Genomic_DNA"/>
</dbReference>
<dbReference type="AlphaFoldDB" id="A0A6J7IHN8"/>
<gene>
    <name evidence="2" type="ORF">UFOPK3472_04027</name>
</gene>
<reference evidence="2" key="1">
    <citation type="submission" date="2020-05" db="EMBL/GenBank/DDBJ databases">
        <authorList>
            <person name="Chiriac C."/>
            <person name="Salcher M."/>
            <person name="Ghai R."/>
            <person name="Kavagutti S V."/>
        </authorList>
    </citation>
    <scope>NUCLEOTIDE SEQUENCE</scope>
</reference>
<evidence type="ECO:0000256" key="1">
    <source>
        <dbReference type="SAM" id="MobiDB-lite"/>
    </source>
</evidence>